<dbReference type="Pfam" id="PF13449">
    <property type="entry name" value="Phytase-like"/>
    <property type="match status" value="1"/>
</dbReference>
<reference evidence="2 3" key="1">
    <citation type="submission" date="2017-11" db="EMBL/GenBank/DDBJ databases">
        <title>Genome-resolved metagenomics identifies genetic mobility, metabolic interactions, and unexpected diversity in perchlorate-reducing communities.</title>
        <authorList>
            <person name="Barnum T.P."/>
            <person name="Figueroa I.A."/>
            <person name="Carlstrom C.I."/>
            <person name="Lucas L.N."/>
            <person name="Engelbrektson A.L."/>
            <person name="Coates J.D."/>
        </authorList>
    </citation>
    <scope>NUCLEOTIDE SEQUENCE [LARGE SCALE GENOMIC DNA]</scope>
    <source>
        <strain evidence="2">BM301</strain>
    </source>
</reference>
<dbReference type="InterPro" id="IPR027372">
    <property type="entry name" value="Phytase-like_dom"/>
</dbReference>
<sequence>MSPFQRLALFLILIPHCALVGAASLVGQPINIADHIRNGDRFMGIELLGSLSLRGDPALAELSGLAWDEDEQLLLAISEQGRVLKLAPRFSNGHLSQIELIAAHPLQDRRGKPLRGGWSDAEGLTLENSANGVLGDSRLVISFERHHRIERYQPDGVWHSTLPLPDLLRRSGYRPKTNRGMEAVTLHLQQGIITGPEYPRANQSHYLISTSGRTWQYPPKEADGALVALEALPNGDLVLLERAYTSIFSPWVISLTRIRAADLVSSSSVTTELIARFDSGQGWLIQNMEGLTRHQGMHFFMVSDDGNKPWAQTQLVYFKIVGE</sequence>
<dbReference type="EMBL" id="PKUN01000002">
    <property type="protein sequence ID" value="PLX63189.1"/>
    <property type="molecule type" value="Genomic_DNA"/>
</dbReference>
<protein>
    <recommendedName>
        <fullName evidence="1">Phytase-like domain-containing protein</fullName>
    </recommendedName>
</protein>
<evidence type="ECO:0000313" key="2">
    <source>
        <dbReference type="EMBL" id="PLX63189.1"/>
    </source>
</evidence>
<name>A0A2N6D0J1_9GAMM</name>
<dbReference type="PIRSF" id="PIRSF031900">
    <property type="entry name" value="UCP031900"/>
    <property type="match status" value="1"/>
</dbReference>
<dbReference type="InterPro" id="IPR014567">
    <property type="entry name" value="UCP031900"/>
</dbReference>
<feature type="domain" description="Phytase-like" evidence="1">
    <location>
        <begin position="59"/>
        <end position="305"/>
    </location>
</feature>
<evidence type="ECO:0000259" key="1">
    <source>
        <dbReference type="Pfam" id="PF13449"/>
    </source>
</evidence>
<dbReference type="STRING" id="1111735.GCA_000428045_01302"/>
<comment type="caution">
    <text evidence="2">The sequence shown here is derived from an EMBL/GenBank/DDBJ whole genome shotgun (WGS) entry which is preliminary data.</text>
</comment>
<organism evidence="2 3">
    <name type="scientific">Sedimenticola selenatireducens</name>
    <dbReference type="NCBI Taxonomy" id="191960"/>
    <lineage>
        <taxon>Bacteria</taxon>
        <taxon>Pseudomonadati</taxon>
        <taxon>Pseudomonadota</taxon>
        <taxon>Gammaproteobacteria</taxon>
        <taxon>Chromatiales</taxon>
        <taxon>Sedimenticolaceae</taxon>
        <taxon>Sedimenticola</taxon>
    </lineage>
</organism>
<evidence type="ECO:0000313" key="3">
    <source>
        <dbReference type="Proteomes" id="UP000235015"/>
    </source>
</evidence>
<accession>A0A2N6D0J1</accession>
<gene>
    <name evidence="2" type="ORF">C0630_03290</name>
</gene>
<dbReference type="AlphaFoldDB" id="A0A2N6D0J1"/>
<dbReference type="RefSeq" id="WP_273437797.1">
    <property type="nucleotide sequence ID" value="NZ_PKUN01000002.1"/>
</dbReference>
<proteinExistence type="predicted"/>
<dbReference type="Proteomes" id="UP000235015">
    <property type="component" value="Unassembled WGS sequence"/>
</dbReference>